<evidence type="ECO:0000313" key="3">
    <source>
        <dbReference type="EMBL" id="PTL54975.1"/>
    </source>
</evidence>
<dbReference type="Gene3D" id="3.40.1620.10">
    <property type="entry name" value="YefM-like domain"/>
    <property type="match status" value="1"/>
</dbReference>
<dbReference type="OrthoDB" id="33091at2"/>
<dbReference type="RefSeq" id="WP_107571076.1">
    <property type="nucleotide sequence ID" value="NZ_PYYB01000004.1"/>
</dbReference>
<dbReference type="AlphaFoldDB" id="A0A2T4UCL8"/>
<proteinExistence type="inferred from homology"/>
<keyword evidence="4" id="KW-1185">Reference proteome</keyword>
<comment type="function">
    <text evidence="2">Antitoxin component of a type II toxin-antitoxin (TA) system.</text>
</comment>
<dbReference type="EMBL" id="PYYB01000004">
    <property type="protein sequence ID" value="PTL54975.1"/>
    <property type="molecule type" value="Genomic_DNA"/>
</dbReference>
<comment type="similarity">
    <text evidence="1 2">Belongs to the phD/YefM antitoxin family.</text>
</comment>
<reference evidence="3 4" key="1">
    <citation type="submission" date="2018-03" db="EMBL/GenBank/DDBJ databases">
        <title>Aquarubrobacter algicola gen. nov., sp. nov., a novel actinobacterium isolated from shallow eutrophic lake during the end of cyanobacterial harmful algal blooms.</title>
        <authorList>
            <person name="Chun S.J."/>
        </authorList>
    </citation>
    <scope>NUCLEOTIDE SEQUENCE [LARGE SCALE GENOMIC DNA]</scope>
    <source>
        <strain evidence="3 4">Seoho-28</strain>
    </source>
</reference>
<comment type="caution">
    <text evidence="3">The sequence shown here is derived from an EMBL/GenBank/DDBJ whole genome shotgun (WGS) entry which is preliminary data.</text>
</comment>
<dbReference type="Pfam" id="PF02604">
    <property type="entry name" value="PhdYeFM_antitox"/>
    <property type="match status" value="1"/>
</dbReference>
<evidence type="ECO:0000256" key="1">
    <source>
        <dbReference type="ARBA" id="ARBA00009981"/>
    </source>
</evidence>
<sequence>MKPVKMHEAKTNFSRLIALVESGEEVVVQRGDLPVARIVPYSEATERRAGALKGQITIGSDFKEIPEGFEDDLT</sequence>
<name>A0A2T4UCL8_9ACTN</name>
<accession>A0A2T4UCL8</accession>
<dbReference type="Proteomes" id="UP000240739">
    <property type="component" value="Unassembled WGS sequence"/>
</dbReference>
<organism evidence="3 4">
    <name type="scientific">Paraconexibacter algicola</name>
    <dbReference type="NCBI Taxonomy" id="2133960"/>
    <lineage>
        <taxon>Bacteria</taxon>
        <taxon>Bacillati</taxon>
        <taxon>Actinomycetota</taxon>
        <taxon>Thermoleophilia</taxon>
        <taxon>Solirubrobacterales</taxon>
        <taxon>Paraconexibacteraceae</taxon>
        <taxon>Paraconexibacter</taxon>
    </lineage>
</organism>
<dbReference type="SUPFAM" id="SSF143120">
    <property type="entry name" value="YefM-like"/>
    <property type="match status" value="1"/>
</dbReference>
<evidence type="ECO:0000256" key="2">
    <source>
        <dbReference type="RuleBase" id="RU362080"/>
    </source>
</evidence>
<gene>
    <name evidence="3" type="ORF">C7Y72_20610</name>
</gene>
<dbReference type="InterPro" id="IPR036165">
    <property type="entry name" value="YefM-like_sf"/>
</dbReference>
<protein>
    <recommendedName>
        <fullName evidence="2">Antitoxin</fullName>
    </recommendedName>
</protein>
<evidence type="ECO:0000313" key="4">
    <source>
        <dbReference type="Proteomes" id="UP000240739"/>
    </source>
</evidence>
<dbReference type="InterPro" id="IPR006442">
    <property type="entry name" value="Antitoxin_Phd/YefM"/>
</dbReference>
<dbReference type="NCBIfam" id="TIGR01552">
    <property type="entry name" value="phd_fam"/>
    <property type="match status" value="1"/>
</dbReference>